<dbReference type="Pfam" id="PF01757">
    <property type="entry name" value="Acyl_transf_3"/>
    <property type="match status" value="1"/>
</dbReference>
<feature type="transmembrane region" description="Helical" evidence="1">
    <location>
        <begin position="348"/>
        <end position="368"/>
    </location>
</feature>
<feature type="transmembrane region" description="Helical" evidence="1">
    <location>
        <begin position="317"/>
        <end position="336"/>
    </location>
</feature>
<dbReference type="InterPro" id="IPR050879">
    <property type="entry name" value="Acyltransferase_3"/>
</dbReference>
<evidence type="ECO:0000259" key="2">
    <source>
        <dbReference type="Pfam" id="PF01757"/>
    </source>
</evidence>
<feature type="transmembrane region" description="Helical" evidence="1">
    <location>
        <begin position="283"/>
        <end position="305"/>
    </location>
</feature>
<feature type="transmembrane region" description="Helical" evidence="1">
    <location>
        <begin position="77"/>
        <end position="96"/>
    </location>
</feature>
<dbReference type="EMBL" id="WLZX01000001">
    <property type="protein sequence ID" value="MTD25797.1"/>
    <property type="molecule type" value="Genomic_DNA"/>
</dbReference>
<protein>
    <submittedName>
        <fullName evidence="4">Acyltransferase family protein</fullName>
    </submittedName>
</protein>
<feature type="transmembrane region" description="Helical" evidence="1">
    <location>
        <begin position="252"/>
        <end position="274"/>
    </location>
</feature>
<dbReference type="RefSeq" id="WP_154751113.1">
    <property type="nucleotide sequence ID" value="NZ_WLZX01000001.1"/>
</dbReference>
<evidence type="ECO:0000259" key="3">
    <source>
        <dbReference type="Pfam" id="PF19040"/>
    </source>
</evidence>
<reference evidence="4 5" key="1">
    <citation type="submission" date="2019-11" db="EMBL/GenBank/DDBJ databases">
        <title>Erwinia sp. nov., isolated from feces of birds in Tibet plateau of China.</title>
        <authorList>
            <person name="Ge Y."/>
        </authorList>
    </citation>
    <scope>NUCLEOTIDE SEQUENCE [LARGE SCALE GENOMIC DNA]</scope>
    <source>
        <strain evidence="4 5">J316</strain>
    </source>
</reference>
<dbReference type="PANTHER" id="PTHR23028:SF53">
    <property type="entry name" value="ACYL_TRANSF_3 DOMAIN-CONTAINING PROTEIN"/>
    <property type="match status" value="1"/>
</dbReference>
<feature type="transmembrane region" description="Helical" evidence="1">
    <location>
        <begin position="165"/>
        <end position="185"/>
    </location>
</feature>
<name>A0ABW9R768_9GAMM</name>
<keyword evidence="1" id="KW-0472">Membrane</keyword>
<evidence type="ECO:0000313" key="5">
    <source>
        <dbReference type="Proteomes" id="UP000480164"/>
    </source>
</evidence>
<feature type="transmembrane region" description="Helical" evidence="1">
    <location>
        <begin position="229"/>
        <end position="246"/>
    </location>
</feature>
<sequence>MSGNSHVYRADIDGLRALAVLPVILFHAFPKLLPGGFVGVDIFFVISGYLISSIIFRNVGKGSFSFTDFYMKRVNRIFPSLSLVLTACLVFGWFALYADEYAQLGKHTAAGAGFVANIILLLESGYFDTASEMKVLLHLWSLGIEEQFYLLWPVLILTFRRSRRATLLALLLVIAASFTANIYYIRIDPTVTFYSPVTRFWELAFGSLLAYKEFHLTPRSGLASRKHHLMSLAGLSLIVFSIIYFTDRNFPGSKALLPVIGAVLVIAAGGNAIINKHLLSNKLLVFVGLISYPLYLWHWPLFTYLRIINSGTPPNHVMLMAVILSFSLAILTYYVWEKPLRYAQKKGYTAIALTILVSLIGIVGYFIFSSGGIQSRTFVEQSKSQNFQLNTHNWKYITNENCLNRYPFPDAKDYKWFFCYMTKNEKPEILLLGNSYANHLYHGLHNSKFFRNKNILSIGTCVPNIADSSSLTGNHPCAGDHPGKQRELIRNIISTEKSIKLVIISGLFWKNEDGAEKRLDDYIEFIIDNGAIPIIFYPHVYPGFDTRACFARPFSEPVKSCHVGIKAYKEKVDGVEDMFARIHKKYPDVEFYNPNDLYCDKSGCNFVINNMPVFRDGTHFSFYGSDRVIGGMIDRSRVIESVLK</sequence>
<feature type="domain" description="SGNH" evidence="3">
    <location>
        <begin position="419"/>
        <end position="628"/>
    </location>
</feature>
<organism evidence="4 5">
    <name type="scientific">Erwinia sorbitola</name>
    <dbReference type="NCBI Taxonomy" id="2681984"/>
    <lineage>
        <taxon>Bacteria</taxon>
        <taxon>Pseudomonadati</taxon>
        <taxon>Pseudomonadota</taxon>
        <taxon>Gammaproteobacteria</taxon>
        <taxon>Enterobacterales</taxon>
        <taxon>Erwiniaceae</taxon>
        <taxon>Erwinia</taxon>
    </lineage>
</organism>
<proteinExistence type="predicted"/>
<feature type="domain" description="Acyltransferase 3" evidence="2">
    <location>
        <begin position="10"/>
        <end position="333"/>
    </location>
</feature>
<dbReference type="SUPFAM" id="SSF52266">
    <property type="entry name" value="SGNH hydrolase"/>
    <property type="match status" value="1"/>
</dbReference>
<feature type="transmembrane region" description="Helical" evidence="1">
    <location>
        <begin position="35"/>
        <end position="56"/>
    </location>
</feature>
<keyword evidence="4" id="KW-0012">Acyltransferase</keyword>
<dbReference type="InterPro" id="IPR002656">
    <property type="entry name" value="Acyl_transf_3_dom"/>
</dbReference>
<dbReference type="Proteomes" id="UP000480164">
    <property type="component" value="Unassembled WGS sequence"/>
</dbReference>
<evidence type="ECO:0000256" key="1">
    <source>
        <dbReference type="SAM" id="Phobius"/>
    </source>
</evidence>
<keyword evidence="1" id="KW-1133">Transmembrane helix</keyword>
<dbReference type="InterPro" id="IPR043968">
    <property type="entry name" value="SGNH"/>
</dbReference>
<gene>
    <name evidence="4" type="ORF">GK011_02420</name>
</gene>
<keyword evidence="1" id="KW-0812">Transmembrane</keyword>
<dbReference type="GO" id="GO:0016746">
    <property type="term" value="F:acyltransferase activity"/>
    <property type="evidence" value="ECO:0007669"/>
    <property type="project" value="UniProtKB-KW"/>
</dbReference>
<accession>A0ABW9R768</accession>
<evidence type="ECO:0000313" key="4">
    <source>
        <dbReference type="EMBL" id="MTD25797.1"/>
    </source>
</evidence>
<dbReference type="Pfam" id="PF19040">
    <property type="entry name" value="SGNH"/>
    <property type="match status" value="1"/>
</dbReference>
<keyword evidence="5" id="KW-1185">Reference proteome</keyword>
<dbReference type="PANTHER" id="PTHR23028">
    <property type="entry name" value="ACETYLTRANSFERASE"/>
    <property type="match status" value="1"/>
</dbReference>
<feature type="transmembrane region" description="Helical" evidence="1">
    <location>
        <begin position="12"/>
        <end position="29"/>
    </location>
</feature>
<comment type="caution">
    <text evidence="4">The sequence shown here is derived from an EMBL/GenBank/DDBJ whole genome shotgun (WGS) entry which is preliminary data.</text>
</comment>
<feature type="transmembrane region" description="Helical" evidence="1">
    <location>
        <begin position="108"/>
        <end position="127"/>
    </location>
</feature>
<keyword evidence="4" id="KW-0808">Transferase</keyword>